<feature type="domain" description="CusB-like beta-barrel" evidence="8">
    <location>
        <begin position="253"/>
        <end position="326"/>
    </location>
</feature>
<dbReference type="EMBL" id="CP030840">
    <property type="protein sequence ID" value="AXC10939.1"/>
    <property type="molecule type" value="Genomic_DNA"/>
</dbReference>
<protein>
    <submittedName>
        <fullName evidence="10">Putative Co/Zn/Cd efflux system membrane fusion protein</fullName>
    </submittedName>
</protein>
<evidence type="ECO:0000259" key="9">
    <source>
        <dbReference type="Pfam" id="PF25967"/>
    </source>
</evidence>
<feature type="region of interest" description="Disordered" evidence="4">
    <location>
        <begin position="1"/>
        <end position="25"/>
    </location>
</feature>
<comment type="subcellular location">
    <subcellularLocation>
        <location evidence="1">Cell envelope</location>
    </subcellularLocation>
</comment>
<feature type="domain" description="Multidrug resistance protein MdtA-like alpha-helical hairpin" evidence="6">
    <location>
        <begin position="137"/>
        <end position="198"/>
    </location>
</feature>
<dbReference type="OrthoDB" id="9806939at2"/>
<dbReference type="PANTHER" id="PTHR30469">
    <property type="entry name" value="MULTIDRUG RESISTANCE PROTEIN MDTA"/>
    <property type="match status" value="1"/>
</dbReference>
<feature type="domain" description="Multidrug resistance protein MdtA-like barrel-sandwich hybrid" evidence="7">
    <location>
        <begin position="101"/>
        <end position="234"/>
    </location>
</feature>
<keyword evidence="11" id="KW-1185">Reference proteome</keyword>
<dbReference type="PANTHER" id="PTHR30469:SF37">
    <property type="entry name" value="RAGD PROTEIN"/>
    <property type="match status" value="1"/>
</dbReference>
<dbReference type="NCBIfam" id="TIGR01730">
    <property type="entry name" value="RND_mfp"/>
    <property type="match status" value="1"/>
</dbReference>
<dbReference type="AlphaFoldDB" id="A0A2Z5FVL9"/>
<dbReference type="InterPro" id="IPR058625">
    <property type="entry name" value="MdtA-like_BSH"/>
</dbReference>
<feature type="compositionally biased region" description="Gly residues" evidence="4">
    <location>
        <begin position="407"/>
        <end position="426"/>
    </location>
</feature>
<proteinExistence type="inferred from homology"/>
<dbReference type="InterPro" id="IPR058624">
    <property type="entry name" value="MdtA-like_HH"/>
</dbReference>
<keyword evidence="5" id="KW-0812">Transmembrane</keyword>
<dbReference type="Pfam" id="PF25876">
    <property type="entry name" value="HH_MFP_RND"/>
    <property type="match status" value="1"/>
</dbReference>
<feature type="transmembrane region" description="Helical" evidence="5">
    <location>
        <begin position="32"/>
        <end position="52"/>
    </location>
</feature>
<gene>
    <name evidence="10" type="ORF">ACPOL_1593</name>
</gene>
<dbReference type="InterPro" id="IPR006143">
    <property type="entry name" value="RND_pump_MFP"/>
</dbReference>
<accession>A0A2Z5FVL9</accession>
<evidence type="ECO:0000313" key="10">
    <source>
        <dbReference type="EMBL" id="AXC10939.1"/>
    </source>
</evidence>
<feature type="region of interest" description="Disordered" evidence="4">
    <location>
        <begin position="400"/>
        <end position="426"/>
    </location>
</feature>
<evidence type="ECO:0000259" key="8">
    <source>
        <dbReference type="Pfam" id="PF25954"/>
    </source>
</evidence>
<keyword evidence="5" id="KW-1133">Transmembrane helix</keyword>
<dbReference type="RefSeq" id="WP_114206472.1">
    <property type="nucleotide sequence ID" value="NZ_CP030840.1"/>
</dbReference>
<dbReference type="InterPro" id="IPR058792">
    <property type="entry name" value="Beta-barrel_RND_2"/>
</dbReference>
<keyword evidence="3" id="KW-0813">Transport</keyword>
<reference evidence="10 11" key="1">
    <citation type="journal article" date="2018" name="Front. Microbiol.">
        <title>Hydrolytic Capabilities as a Key to Environmental Success: Chitinolytic and Cellulolytic Acidobacteria From Acidic Sub-arctic Soils and Boreal Peatlands.</title>
        <authorList>
            <person name="Belova S.E."/>
            <person name="Ravin N.V."/>
            <person name="Pankratov T.A."/>
            <person name="Rakitin A.L."/>
            <person name="Ivanova A.A."/>
            <person name="Beletsky A.V."/>
            <person name="Mardanov A.V."/>
            <person name="Sinninghe Damste J.S."/>
            <person name="Dedysh S.N."/>
        </authorList>
    </citation>
    <scope>NUCLEOTIDE SEQUENCE [LARGE SCALE GENOMIC DNA]</scope>
    <source>
        <strain evidence="10 11">SBC82</strain>
    </source>
</reference>
<sequence>MSQPQQPRPAENPTPQEQPKSRRPKALSAGRAIVLLVVLVVLAGLLAGSGIITRIHARTNVADNTNALAAPSVIVNPPTQGQPQQEVVLPGNLEAYTDSPIYARTNGYLKKWYFDIGAHVRKGQLLADIESPEIDQQLAQAQADLATAQTNAGNAQTQSTRYQDLLKTDSVSKLDTDNFTTQANAASTTVKSALANVQRLQQLVGFEKVFAPFDGVVTARNTDIGQLINAGAGTGTPLTELFHLAASQTLRLYVNVPQIYSQNLKPGMTADLTFNEFPGRKFVGRLVRTSRQIDPTSRTLLVEFDVNNRTGELFPGAYTEVHFKTNSNAPSFIVPVSALMFRSEGLRVAVVAEDNKAKLVPVILGRDDGATVQVIHGLAADSRVIQDPPDSLIDGENVQIVKPANPSGGGAGAGGGQSAGAQGGKK</sequence>
<evidence type="ECO:0000256" key="2">
    <source>
        <dbReference type="ARBA" id="ARBA00009477"/>
    </source>
</evidence>
<dbReference type="Gene3D" id="1.10.287.470">
    <property type="entry name" value="Helix hairpin bin"/>
    <property type="match status" value="1"/>
</dbReference>
<evidence type="ECO:0000259" key="7">
    <source>
        <dbReference type="Pfam" id="PF25917"/>
    </source>
</evidence>
<keyword evidence="5" id="KW-0472">Membrane</keyword>
<evidence type="ECO:0000256" key="5">
    <source>
        <dbReference type="SAM" id="Phobius"/>
    </source>
</evidence>
<dbReference type="GO" id="GO:1990281">
    <property type="term" value="C:efflux pump complex"/>
    <property type="evidence" value="ECO:0007669"/>
    <property type="project" value="TreeGrafter"/>
</dbReference>
<evidence type="ECO:0000256" key="3">
    <source>
        <dbReference type="ARBA" id="ARBA00022448"/>
    </source>
</evidence>
<organism evidence="10 11">
    <name type="scientific">Acidisarcina polymorpha</name>
    <dbReference type="NCBI Taxonomy" id="2211140"/>
    <lineage>
        <taxon>Bacteria</taxon>
        <taxon>Pseudomonadati</taxon>
        <taxon>Acidobacteriota</taxon>
        <taxon>Terriglobia</taxon>
        <taxon>Terriglobales</taxon>
        <taxon>Acidobacteriaceae</taxon>
        <taxon>Acidisarcina</taxon>
    </lineage>
</organism>
<name>A0A2Z5FVL9_9BACT</name>
<evidence type="ECO:0000259" key="6">
    <source>
        <dbReference type="Pfam" id="PF25876"/>
    </source>
</evidence>
<dbReference type="InterPro" id="IPR058627">
    <property type="entry name" value="MdtA-like_C"/>
</dbReference>
<dbReference type="SUPFAM" id="SSF111369">
    <property type="entry name" value="HlyD-like secretion proteins"/>
    <property type="match status" value="1"/>
</dbReference>
<dbReference type="KEGG" id="abas:ACPOL_1593"/>
<dbReference type="Gene3D" id="2.40.50.100">
    <property type="match status" value="1"/>
</dbReference>
<feature type="compositionally biased region" description="Pro residues" evidence="4">
    <location>
        <begin position="1"/>
        <end position="12"/>
    </location>
</feature>
<dbReference type="Pfam" id="PF25967">
    <property type="entry name" value="RND-MFP_C"/>
    <property type="match status" value="1"/>
</dbReference>
<dbReference type="GO" id="GO:0015562">
    <property type="term" value="F:efflux transmembrane transporter activity"/>
    <property type="evidence" value="ECO:0007669"/>
    <property type="project" value="TreeGrafter"/>
</dbReference>
<evidence type="ECO:0000256" key="4">
    <source>
        <dbReference type="SAM" id="MobiDB-lite"/>
    </source>
</evidence>
<feature type="domain" description="Multidrug resistance protein MdtA-like C-terminal permuted SH3" evidence="9">
    <location>
        <begin position="333"/>
        <end position="386"/>
    </location>
</feature>
<comment type="similarity">
    <text evidence="2">Belongs to the membrane fusion protein (MFP) (TC 8.A.1) family.</text>
</comment>
<dbReference type="Gene3D" id="2.40.420.20">
    <property type="match status" value="1"/>
</dbReference>
<dbReference type="Gene3D" id="2.40.30.170">
    <property type="match status" value="1"/>
</dbReference>
<dbReference type="Pfam" id="PF25917">
    <property type="entry name" value="BSH_RND"/>
    <property type="match status" value="1"/>
</dbReference>
<dbReference type="Proteomes" id="UP000253606">
    <property type="component" value="Chromosome"/>
</dbReference>
<evidence type="ECO:0000313" key="11">
    <source>
        <dbReference type="Proteomes" id="UP000253606"/>
    </source>
</evidence>
<dbReference type="Pfam" id="PF25954">
    <property type="entry name" value="Beta-barrel_RND_2"/>
    <property type="match status" value="1"/>
</dbReference>
<evidence type="ECO:0000256" key="1">
    <source>
        <dbReference type="ARBA" id="ARBA00004196"/>
    </source>
</evidence>